<keyword evidence="3" id="KW-1185">Reference proteome</keyword>
<dbReference type="Proteomes" id="UP000789405">
    <property type="component" value="Unassembled WGS sequence"/>
</dbReference>
<evidence type="ECO:0000313" key="2">
    <source>
        <dbReference type="EMBL" id="CAG8505849.1"/>
    </source>
</evidence>
<feature type="compositionally biased region" description="Basic and acidic residues" evidence="1">
    <location>
        <begin position="203"/>
        <end position="216"/>
    </location>
</feature>
<dbReference type="OrthoDB" id="2446584at2759"/>
<name>A0A9N8ZT63_9GLOM</name>
<organism evidence="2 3">
    <name type="scientific">Dentiscutata erythropus</name>
    <dbReference type="NCBI Taxonomy" id="1348616"/>
    <lineage>
        <taxon>Eukaryota</taxon>
        <taxon>Fungi</taxon>
        <taxon>Fungi incertae sedis</taxon>
        <taxon>Mucoromycota</taxon>
        <taxon>Glomeromycotina</taxon>
        <taxon>Glomeromycetes</taxon>
        <taxon>Diversisporales</taxon>
        <taxon>Gigasporaceae</taxon>
        <taxon>Dentiscutata</taxon>
    </lineage>
</organism>
<reference evidence="2" key="1">
    <citation type="submission" date="2021-06" db="EMBL/GenBank/DDBJ databases">
        <authorList>
            <person name="Kallberg Y."/>
            <person name="Tangrot J."/>
            <person name="Rosling A."/>
        </authorList>
    </citation>
    <scope>NUCLEOTIDE SEQUENCE</scope>
    <source>
        <strain evidence="2">MA453B</strain>
    </source>
</reference>
<dbReference type="AlphaFoldDB" id="A0A9N8ZT63"/>
<proteinExistence type="predicted"/>
<protein>
    <submittedName>
        <fullName evidence="2">3993_t:CDS:1</fullName>
    </submittedName>
</protein>
<evidence type="ECO:0000256" key="1">
    <source>
        <dbReference type="SAM" id="MobiDB-lite"/>
    </source>
</evidence>
<comment type="caution">
    <text evidence="2">The sequence shown here is derived from an EMBL/GenBank/DDBJ whole genome shotgun (WGS) entry which is preliminary data.</text>
</comment>
<dbReference type="EMBL" id="CAJVPY010001071">
    <property type="protein sequence ID" value="CAG8505849.1"/>
    <property type="molecule type" value="Genomic_DNA"/>
</dbReference>
<evidence type="ECO:0000313" key="3">
    <source>
        <dbReference type="Proteomes" id="UP000789405"/>
    </source>
</evidence>
<feature type="region of interest" description="Disordered" evidence="1">
    <location>
        <begin position="196"/>
        <end position="216"/>
    </location>
</feature>
<gene>
    <name evidence="2" type="ORF">DERYTH_LOCUS3135</name>
</gene>
<accession>A0A9N8ZT63</accession>
<sequence>MSKDLTKPFFHNKKKDDIDGFLFNYSRYAKSKNWDDKTKYRMIVMHMPDKTKNEKLYRLRVENFCPNNFSKAKVTALQIESFQKDRKQSNNRNLTMAEEKSYLNDAEVDGITAIMKAPTVNRVKQESISNSKIEKIEMDIKELMKVVKELTSNNSSFGWSHSRSASFTRLQKNIDSHQCFNCQQEGHILHNYSNQITQNLPDQRNEQRDMRTKNVK</sequence>